<keyword evidence="2" id="KW-1003">Cell membrane</keyword>
<feature type="transmembrane region" description="Helical" evidence="6">
    <location>
        <begin position="194"/>
        <end position="212"/>
    </location>
</feature>
<feature type="transmembrane region" description="Helical" evidence="6">
    <location>
        <begin position="218"/>
        <end position="242"/>
    </location>
</feature>
<evidence type="ECO:0000313" key="8">
    <source>
        <dbReference type="EMBL" id="GBU03811.1"/>
    </source>
</evidence>
<protein>
    <submittedName>
        <fullName evidence="9">Tight adherence protein B</fullName>
    </submittedName>
</protein>
<sequence>MNYKRKKSYWQQDIKKAEYGKAAFKGLALLSGIAYLFYDFFLGGLMFSPFLVIYLRIWEKQYIKKQQQEFCVQFKMSLQSMSSALNVGYSAENALKETAKDLSLIYKKDTRIMREYTYMIHQLNMNVPLEQIWKEFADRVGQEDVSNFVSVFVAAKRAGGDSIEMIRNAVKQICEKIEVKREIEMTMSAKKLEFQVMSVVPFGIIFYMRIAFPDFVEVLYRNFLGIFVMTVCLAVYAGAFYMGKKMIEIEV</sequence>
<evidence type="ECO:0000313" key="11">
    <source>
        <dbReference type="Proteomes" id="UP000702954"/>
    </source>
</evidence>
<keyword evidence="11" id="KW-1185">Reference proteome</keyword>
<evidence type="ECO:0000256" key="2">
    <source>
        <dbReference type="ARBA" id="ARBA00022475"/>
    </source>
</evidence>
<dbReference type="Pfam" id="PF00482">
    <property type="entry name" value="T2SSF"/>
    <property type="match status" value="1"/>
</dbReference>
<keyword evidence="5 6" id="KW-0472">Membrane</keyword>
<evidence type="ECO:0000256" key="1">
    <source>
        <dbReference type="ARBA" id="ARBA00004651"/>
    </source>
</evidence>
<feature type="transmembrane region" description="Helical" evidence="6">
    <location>
        <begin position="33"/>
        <end position="55"/>
    </location>
</feature>
<gene>
    <name evidence="9" type="ORF">EDD74_12634</name>
    <name evidence="8" type="ORF">FAEUMB_03520</name>
</gene>
<reference evidence="8 11" key="1">
    <citation type="journal article" date="2018" name="Int. J. Syst. Evol. Microbiol.">
        <title>Draft Genome Sequence of Faecalimonas umbilicata JCM 30896T, an Acetate-Producing Bacterium Isolated from Human Feces.</title>
        <authorList>
            <person name="Sakamoto M."/>
            <person name="Ikeyama N."/>
            <person name="Yuki M."/>
            <person name="Ohkuma M."/>
        </authorList>
    </citation>
    <scope>NUCLEOTIDE SEQUENCE [LARGE SCALE GENOMIC DNA]</scope>
    <source>
        <strain evidence="8 11">EGH7</strain>
    </source>
</reference>
<keyword evidence="4 6" id="KW-1133">Transmembrane helix</keyword>
<dbReference type="RefSeq" id="WP_116441039.1">
    <property type="nucleotide sequence ID" value="NZ_BHEO01000002.1"/>
</dbReference>
<dbReference type="AlphaFoldDB" id="A0A4R3JG05"/>
<dbReference type="PANTHER" id="PTHR35007">
    <property type="entry name" value="INTEGRAL MEMBRANE PROTEIN-RELATED"/>
    <property type="match status" value="1"/>
</dbReference>
<dbReference type="InterPro" id="IPR018076">
    <property type="entry name" value="T2SS_GspF_dom"/>
</dbReference>
<keyword evidence="3 6" id="KW-0812">Transmembrane</keyword>
<evidence type="ECO:0000256" key="3">
    <source>
        <dbReference type="ARBA" id="ARBA00022692"/>
    </source>
</evidence>
<evidence type="ECO:0000313" key="9">
    <source>
        <dbReference type="EMBL" id="TCS64425.1"/>
    </source>
</evidence>
<dbReference type="EMBL" id="SLZV01000026">
    <property type="protein sequence ID" value="TCS64425.1"/>
    <property type="molecule type" value="Genomic_DNA"/>
</dbReference>
<comment type="caution">
    <text evidence="9">The sequence shown here is derived from an EMBL/GenBank/DDBJ whole genome shotgun (WGS) entry which is preliminary data.</text>
</comment>
<accession>A0A4R3JG05</accession>
<dbReference type="PANTHER" id="PTHR35007:SF1">
    <property type="entry name" value="PILUS ASSEMBLY PROTEIN"/>
    <property type="match status" value="1"/>
</dbReference>
<evidence type="ECO:0000256" key="5">
    <source>
        <dbReference type="ARBA" id="ARBA00023136"/>
    </source>
</evidence>
<dbReference type="EMBL" id="BHEO01000002">
    <property type="protein sequence ID" value="GBU03811.1"/>
    <property type="molecule type" value="Genomic_DNA"/>
</dbReference>
<evidence type="ECO:0000259" key="7">
    <source>
        <dbReference type="Pfam" id="PF00482"/>
    </source>
</evidence>
<reference evidence="9 10" key="2">
    <citation type="submission" date="2019-03" db="EMBL/GenBank/DDBJ databases">
        <title>Genomic Encyclopedia of Type Strains, Phase IV (KMG-IV): sequencing the most valuable type-strain genomes for metagenomic binning, comparative biology and taxonomic classification.</title>
        <authorList>
            <person name="Goeker M."/>
        </authorList>
    </citation>
    <scope>NUCLEOTIDE SEQUENCE [LARGE SCALE GENOMIC DNA]</scope>
    <source>
        <strain evidence="9 10">DSM 103426</strain>
    </source>
</reference>
<comment type="subcellular location">
    <subcellularLocation>
        <location evidence="1">Cell membrane</location>
        <topology evidence="1">Multi-pass membrane protein</topology>
    </subcellularLocation>
</comment>
<proteinExistence type="predicted"/>
<organism evidence="9 10">
    <name type="scientific">Faecalimonas umbilicata</name>
    <dbReference type="NCBI Taxonomy" id="1912855"/>
    <lineage>
        <taxon>Bacteria</taxon>
        <taxon>Bacillati</taxon>
        <taxon>Bacillota</taxon>
        <taxon>Clostridia</taxon>
        <taxon>Lachnospirales</taxon>
        <taxon>Lachnospiraceae</taxon>
        <taxon>Faecalimonas</taxon>
    </lineage>
</organism>
<dbReference type="Proteomes" id="UP000294613">
    <property type="component" value="Unassembled WGS sequence"/>
</dbReference>
<feature type="domain" description="Type II secretion system protein GspF" evidence="7">
    <location>
        <begin position="78"/>
        <end position="208"/>
    </location>
</feature>
<evidence type="ECO:0000313" key="10">
    <source>
        <dbReference type="Proteomes" id="UP000294613"/>
    </source>
</evidence>
<evidence type="ECO:0000256" key="4">
    <source>
        <dbReference type="ARBA" id="ARBA00022989"/>
    </source>
</evidence>
<evidence type="ECO:0000256" key="6">
    <source>
        <dbReference type="SAM" id="Phobius"/>
    </source>
</evidence>
<name>A0A4R3JG05_9FIRM</name>
<dbReference type="Proteomes" id="UP000702954">
    <property type="component" value="Unassembled WGS sequence"/>
</dbReference>
<dbReference type="GO" id="GO:0005886">
    <property type="term" value="C:plasma membrane"/>
    <property type="evidence" value="ECO:0007669"/>
    <property type="project" value="UniProtKB-SubCell"/>
</dbReference>